<dbReference type="EMBL" id="FNDJ01000007">
    <property type="protein sequence ID" value="SDI88830.1"/>
    <property type="molecule type" value="Genomic_DNA"/>
</dbReference>
<organism evidence="1 2">
    <name type="scientific">Nonomuraea jiangxiensis</name>
    <dbReference type="NCBI Taxonomy" id="633440"/>
    <lineage>
        <taxon>Bacteria</taxon>
        <taxon>Bacillati</taxon>
        <taxon>Actinomycetota</taxon>
        <taxon>Actinomycetes</taxon>
        <taxon>Streptosporangiales</taxon>
        <taxon>Streptosporangiaceae</taxon>
        <taxon>Nonomuraea</taxon>
    </lineage>
</organism>
<dbReference type="AlphaFoldDB" id="A0A1G8PAT1"/>
<protein>
    <submittedName>
        <fullName evidence="1">Uncharacterized protein</fullName>
    </submittedName>
</protein>
<sequence>MVGSSNITLDDIVQAWVDGEPNHGIQLAAGSESDITNWRRYRTDEAGGCTTAPREQCQGTLHPPILTVDFEPPPPPVVDGFTFTSADPITSLPTFEEARARSIYEPTGSDD</sequence>
<evidence type="ECO:0000313" key="1">
    <source>
        <dbReference type="EMBL" id="SDI88830.1"/>
    </source>
</evidence>
<evidence type="ECO:0000313" key="2">
    <source>
        <dbReference type="Proteomes" id="UP000199202"/>
    </source>
</evidence>
<name>A0A1G8PAT1_9ACTN</name>
<gene>
    <name evidence="1" type="ORF">SAMN05421869_107366</name>
</gene>
<accession>A0A1G8PAT1</accession>
<dbReference type="Proteomes" id="UP000199202">
    <property type="component" value="Unassembled WGS sequence"/>
</dbReference>
<keyword evidence="2" id="KW-1185">Reference proteome</keyword>
<reference evidence="1 2" key="1">
    <citation type="submission" date="2016-10" db="EMBL/GenBank/DDBJ databases">
        <authorList>
            <person name="de Groot N.N."/>
        </authorList>
    </citation>
    <scope>NUCLEOTIDE SEQUENCE [LARGE SCALE GENOMIC DNA]</scope>
    <source>
        <strain evidence="1 2">CGMCC 4.6533</strain>
    </source>
</reference>
<proteinExistence type="predicted"/>